<protein>
    <submittedName>
        <fullName evidence="4">3-ketoacyl-ACP reductase</fullName>
    </submittedName>
</protein>
<dbReference type="PROSITE" id="PS00061">
    <property type="entry name" value="ADH_SHORT"/>
    <property type="match status" value="1"/>
</dbReference>
<comment type="caution">
    <text evidence="4">The sequence shown here is derived from an EMBL/GenBank/DDBJ whole genome shotgun (WGS) entry which is preliminary data.</text>
</comment>
<feature type="domain" description="Ketoreductase" evidence="3">
    <location>
        <begin position="9"/>
        <end position="197"/>
    </location>
</feature>
<dbReference type="AlphaFoldDB" id="A0A523W7E3"/>
<accession>A0A523W7E3</accession>
<dbReference type="SMART" id="SM00822">
    <property type="entry name" value="PKS_KR"/>
    <property type="match status" value="1"/>
</dbReference>
<dbReference type="PRINTS" id="PR00081">
    <property type="entry name" value="GDHRDH"/>
</dbReference>
<proteinExistence type="inferred from homology"/>
<evidence type="ECO:0000313" key="4">
    <source>
        <dbReference type="EMBL" id="TET62911.1"/>
    </source>
</evidence>
<dbReference type="EMBL" id="SOIZ01000147">
    <property type="protein sequence ID" value="TET62911.1"/>
    <property type="molecule type" value="Genomic_DNA"/>
</dbReference>
<evidence type="ECO:0000259" key="3">
    <source>
        <dbReference type="SMART" id="SM00822"/>
    </source>
</evidence>
<dbReference type="PRINTS" id="PR00080">
    <property type="entry name" value="SDRFAMILY"/>
</dbReference>
<evidence type="ECO:0000313" key="5">
    <source>
        <dbReference type="Proteomes" id="UP000319130"/>
    </source>
</evidence>
<dbReference type="PANTHER" id="PTHR42760:SF37">
    <property type="entry name" value="CLAVALDEHYDE DEHYDROGENASE"/>
    <property type="match status" value="1"/>
</dbReference>
<dbReference type="InterPro" id="IPR036291">
    <property type="entry name" value="NAD(P)-bd_dom_sf"/>
</dbReference>
<name>A0A523W7E3_UNCAE</name>
<dbReference type="Gene3D" id="3.40.50.720">
    <property type="entry name" value="NAD(P)-binding Rossmann-like Domain"/>
    <property type="match status" value="1"/>
</dbReference>
<evidence type="ECO:0000256" key="1">
    <source>
        <dbReference type="ARBA" id="ARBA00006484"/>
    </source>
</evidence>
<dbReference type="InterPro" id="IPR020904">
    <property type="entry name" value="Sc_DH/Rdtase_CS"/>
</dbReference>
<dbReference type="SUPFAM" id="SSF51735">
    <property type="entry name" value="NAD(P)-binding Rossmann-fold domains"/>
    <property type="match status" value="1"/>
</dbReference>
<dbReference type="InterPro" id="IPR002347">
    <property type="entry name" value="SDR_fam"/>
</dbReference>
<dbReference type="Pfam" id="PF13561">
    <property type="entry name" value="adh_short_C2"/>
    <property type="match status" value="1"/>
</dbReference>
<reference evidence="4 5" key="1">
    <citation type="submission" date="2019-03" db="EMBL/GenBank/DDBJ databases">
        <title>Metabolic potential of uncultured bacteria and archaea associated with petroleum seepage in deep-sea sediments.</title>
        <authorList>
            <person name="Dong X."/>
            <person name="Hubert C."/>
        </authorList>
    </citation>
    <scope>NUCLEOTIDE SEQUENCE [LARGE SCALE GENOMIC DNA]</scope>
    <source>
        <strain evidence="4">E29_bin52</strain>
    </source>
</reference>
<comment type="similarity">
    <text evidence="1">Belongs to the short-chain dehydrogenases/reductases (SDR) family.</text>
</comment>
<organism evidence="4 5">
    <name type="scientific">Aerophobetes bacterium</name>
    <dbReference type="NCBI Taxonomy" id="2030807"/>
    <lineage>
        <taxon>Bacteria</taxon>
        <taxon>Candidatus Aerophobota</taxon>
    </lineage>
</organism>
<gene>
    <name evidence="4" type="ORF">E3J48_03490</name>
</gene>
<dbReference type="NCBIfam" id="NF009386">
    <property type="entry name" value="PRK12745.1"/>
    <property type="match status" value="1"/>
</dbReference>
<sequence length="262" mass="29225">MRKSKIERRCALITGSTRGIGQAIAKELAKEGINIAVNGRGLEESAEKTIHICREQEVEACFFRADISNSKSRKELVESIKQKLGRLDILVNNAGVAPKERKDILETTEESFDRVLGINLKGPYFLTQLISKWMIEQKRSHPERDFLIVNISSVSAYAASPDRGEYCVSKAGMSMMTKLYAARLAGYGINVYEIRPGIISTDMTSRVKDNYDKLFQEGLLPINRWGEPQDVGKAVAGLMKGHLKYSTGDVINVDGGFHIQRL</sequence>
<dbReference type="InterPro" id="IPR057326">
    <property type="entry name" value="KR_dom"/>
</dbReference>
<evidence type="ECO:0000256" key="2">
    <source>
        <dbReference type="ARBA" id="ARBA00023002"/>
    </source>
</evidence>
<dbReference type="PANTHER" id="PTHR42760">
    <property type="entry name" value="SHORT-CHAIN DEHYDROGENASES/REDUCTASES FAMILY MEMBER"/>
    <property type="match status" value="1"/>
</dbReference>
<dbReference type="FunFam" id="3.40.50.720:FF:000084">
    <property type="entry name" value="Short-chain dehydrogenase reductase"/>
    <property type="match status" value="1"/>
</dbReference>
<dbReference type="Proteomes" id="UP000319130">
    <property type="component" value="Unassembled WGS sequence"/>
</dbReference>
<dbReference type="GO" id="GO:0016616">
    <property type="term" value="F:oxidoreductase activity, acting on the CH-OH group of donors, NAD or NADP as acceptor"/>
    <property type="evidence" value="ECO:0007669"/>
    <property type="project" value="TreeGrafter"/>
</dbReference>
<keyword evidence="2" id="KW-0560">Oxidoreductase</keyword>